<comment type="caution">
    <text evidence="1">The sequence shown here is derived from an EMBL/GenBank/DDBJ whole genome shotgun (WGS) entry which is preliminary data.</text>
</comment>
<name>A0ABV9CJ98_9ACTN</name>
<organism evidence="1 2">
    <name type="scientific">Sphaerisporangium dianthi</name>
    <dbReference type="NCBI Taxonomy" id="1436120"/>
    <lineage>
        <taxon>Bacteria</taxon>
        <taxon>Bacillati</taxon>
        <taxon>Actinomycetota</taxon>
        <taxon>Actinomycetes</taxon>
        <taxon>Streptosporangiales</taxon>
        <taxon>Streptosporangiaceae</taxon>
        <taxon>Sphaerisporangium</taxon>
    </lineage>
</organism>
<sequence length="152" mass="16329">MLIRIEASTLPGRECRQAPGFPGYRNIHVGVQRRTPRHELLGLHPGDAPAAVWELEATTTAKDGGWDLRGPFVQGSPGGRFVYLAWGTVSAAGVFTMFRRAKLQFDAIPSEVLDTAVRSGLLVGSLGLTDSRGQPLCASVRPPHIDWSAASP</sequence>
<protein>
    <submittedName>
        <fullName evidence="1">DUF5990 family protein</fullName>
    </submittedName>
</protein>
<dbReference type="InterPro" id="IPR046032">
    <property type="entry name" value="DUF5990"/>
</dbReference>
<dbReference type="Proteomes" id="UP001596004">
    <property type="component" value="Unassembled WGS sequence"/>
</dbReference>
<reference evidence="2" key="1">
    <citation type="journal article" date="2019" name="Int. J. Syst. Evol. Microbiol.">
        <title>The Global Catalogue of Microorganisms (GCM) 10K type strain sequencing project: providing services to taxonomists for standard genome sequencing and annotation.</title>
        <authorList>
            <consortium name="The Broad Institute Genomics Platform"/>
            <consortium name="The Broad Institute Genome Sequencing Center for Infectious Disease"/>
            <person name="Wu L."/>
            <person name="Ma J."/>
        </authorList>
    </citation>
    <scope>NUCLEOTIDE SEQUENCE [LARGE SCALE GENOMIC DNA]</scope>
    <source>
        <strain evidence="2">CGMCC 4.7132</strain>
    </source>
</reference>
<dbReference type="RefSeq" id="WP_380841380.1">
    <property type="nucleotide sequence ID" value="NZ_JBHSFP010000010.1"/>
</dbReference>
<dbReference type="EMBL" id="JBHSFP010000010">
    <property type="protein sequence ID" value="MFC4532549.1"/>
    <property type="molecule type" value="Genomic_DNA"/>
</dbReference>
<keyword evidence="2" id="KW-1185">Reference proteome</keyword>
<gene>
    <name evidence="1" type="ORF">ACFO60_17380</name>
</gene>
<accession>A0ABV9CJ98</accession>
<evidence type="ECO:0000313" key="1">
    <source>
        <dbReference type="EMBL" id="MFC4532549.1"/>
    </source>
</evidence>
<proteinExistence type="predicted"/>
<dbReference type="Pfam" id="PF19452">
    <property type="entry name" value="DUF5990"/>
    <property type="match status" value="1"/>
</dbReference>
<evidence type="ECO:0000313" key="2">
    <source>
        <dbReference type="Proteomes" id="UP001596004"/>
    </source>
</evidence>